<dbReference type="SUPFAM" id="SSF47823">
    <property type="entry name" value="lambda integrase-like, N-terminal domain"/>
    <property type="match status" value="1"/>
</dbReference>
<reference evidence="2 3" key="1">
    <citation type="journal article" date="2012" name="Science">
        <title>The Paleozoic origin of enzymatic lignin decomposition reconstructed from 31 fungal genomes.</title>
        <authorList>
            <person name="Floudas D."/>
            <person name="Binder M."/>
            <person name="Riley R."/>
            <person name="Barry K."/>
            <person name="Blanchette R.A."/>
            <person name="Henrissat B."/>
            <person name="Martinez A.T."/>
            <person name="Otillar R."/>
            <person name="Spatafora J.W."/>
            <person name="Yadav J.S."/>
            <person name="Aerts A."/>
            <person name="Benoit I."/>
            <person name="Boyd A."/>
            <person name="Carlson A."/>
            <person name="Copeland A."/>
            <person name="Coutinho P.M."/>
            <person name="de Vries R.P."/>
            <person name="Ferreira P."/>
            <person name="Findley K."/>
            <person name="Foster B."/>
            <person name="Gaskell J."/>
            <person name="Glotzer D."/>
            <person name="Gorecki P."/>
            <person name="Heitman J."/>
            <person name="Hesse C."/>
            <person name="Hori C."/>
            <person name="Igarashi K."/>
            <person name="Jurgens J.A."/>
            <person name="Kallen N."/>
            <person name="Kersten P."/>
            <person name="Kohler A."/>
            <person name="Kuees U."/>
            <person name="Kumar T.K.A."/>
            <person name="Kuo A."/>
            <person name="LaButti K."/>
            <person name="Larrondo L.F."/>
            <person name="Lindquist E."/>
            <person name="Ling A."/>
            <person name="Lombard V."/>
            <person name="Lucas S."/>
            <person name="Lundell T."/>
            <person name="Martin R."/>
            <person name="McLaughlin D.J."/>
            <person name="Morgenstern I."/>
            <person name="Morin E."/>
            <person name="Murat C."/>
            <person name="Nagy L.G."/>
            <person name="Nolan M."/>
            <person name="Ohm R.A."/>
            <person name="Patyshakuliyeva A."/>
            <person name="Rokas A."/>
            <person name="Ruiz-Duenas F.J."/>
            <person name="Sabat G."/>
            <person name="Salamov A."/>
            <person name="Samejima M."/>
            <person name="Schmutz J."/>
            <person name="Slot J.C."/>
            <person name="St John F."/>
            <person name="Stenlid J."/>
            <person name="Sun H."/>
            <person name="Sun S."/>
            <person name="Syed K."/>
            <person name="Tsang A."/>
            <person name="Wiebenga A."/>
            <person name="Young D."/>
            <person name="Pisabarro A."/>
            <person name="Eastwood D.C."/>
            <person name="Martin F."/>
            <person name="Cullen D."/>
            <person name="Grigoriev I.V."/>
            <person name="Hibbett D.S."/>
        </authorList>
    </citation>
    <scope>NUCLEOTIDE SEQUENCE</scope>
    <source>
        <strain evidence="3">FP-58527</strain>
    </source>
</reference>
<dbReference type="GO" id="GO:0015074">
    <property type="term" value="P:DNA integration"/>
    <property type="evidence" value="ECO:0007669"/>
    <property type="project" value="InterPro"/>
</dbReference>
<dbReference type="AlphaFoldDB" id="S8DQH7"/>
<sequence length="335" mass="37101">LAPLPSPLRPPCRAEQRILLWTGVNQPPHSTIQHPAIEHLRHIGAMESLRDASAYGSGLRKFHLFCDIFSIAESDRLPASFEPVGRDVIRKYLTAIRAWHLAQGWPAPLSSDQLSAIDFHLRGLERHVGARRVPPRPPVTIHMLAALRADLNLNDPFDACVWAAAACAFWGLMRFGEVTVPSRAAFDGSKHIKRMDALSAYDVNGKLYARLDLPAAKTAKTGEIQSVYLVIQGPAVCPISALKNLTEVVPAGPADPLFSWRDRSGTVRPLVRDAALKRINSILREHGWGTSFGHSFRIGSAAFFLAQGADPEIVRLQGRWRSMAYQVYIRAFEQV</sequence>
<evidence type="ECO:0000256" key="1">
    <source>
        <dbReference type="ARBA" id="ARBA00023172"/>
    </source>
</evidence>
<feature type="non-terminal residue" evidence="2">
    <location>
        <position position="335"/>
    </location>
</feature>
<dbReference type="InterPro" id="IPR011010">
    <property type="entry name" value="DNA_brk_join_enz"/>
</dbReference>
<feature type="non-terminal residue" evidence="2">
    <location>
        <position position="1"/>
    </location>
</feature>
<evidence type="ECO:0000313" key="3">
    <source>
        <dbReference type="Proteomes" id="UP000015241"/>
    </source>
</evidence>
<proteinExistence type="predicted"/>
<accession>S8DQH7</accession>
<dbReference type="EMBL" id="KE504219">
    <property type="protein sequence ID" value="EPS94927.1"/>
    <property type="molecule type" value="Genomic_DNA"/>
</dbReference>
<dbReference type="GO" id="GO:0003677">
    <property type="term" value="F:DNA binding"/>
    <property type="evidence" value="ECO:0007669"/>
    <property type="project" value="InterPro"/>
</dbReference>
<dbReference type="InterPro" id="IPR052925">
    <property type="entry name" value="Phage_Integrase-like_Recomb"/>
</dbReference>
<evidence type="ECO:0000313" key="2">
    <source>
        <dbReference type="EMBL" id="EPS94927.1"/>
    </source>
</evidence>
<dbReference type="PANTHER" id="PTHR34605">
    <property type="entry name" value="PHAGE_INTEGRASE DOMAIN-CONTAINING PROTEIN"/>
    <property type="match status" value="1"/>
</dbReference>
<dbReference type="Gene3D" id="1.10.443.10">
    <property type="entry name" value="Intergrase catalytic core"/>
    <property type="match status" value="1"/>
</dbReference>
<evidence type="ECO:0008006" key="4">
    <source>
        <dbReference type="Google" id="ProtNLM"/>
    </source>
</evidence>
<name>S8DQH7_FOMSC</name>
<dbReference type="PANTHER" id="PTHR34605:SF3">
    <property type="entry name" value="P CELL-TYPE AGGLUTINATION PROTEIN MAP4-LIKE-RELATED"/>
    <property type="match status" value="1"/>
</dbReference>
<dbReference type="HOGENOM" id="CLU_003292_1_0_1"/>
<dbReference type="GO" id="GO:0006310">
    <property type="term" value="P:DNA recombination"/>
    <property type="evidence" value="ECO:0007669"/>
    <property type="project" value="UniProtKB-KW"/>
</dbReference>
<protein>
    <recommendedName>
        <fullName evidence="4">Tyr recombinase domain-containing protein</fullName>
    </recommendedName>
</protein>
<dbReference type="InParanoid" id="S8DQH7"/>
<dbReference type="SUPFAM" id="SSF56349">
    <property type="entry name" value="DNA breaking-rejoining enzymes"/>
    <property type="match status" value="1"/>
</dbReference>
<gene>
    <name evidence="2" type="ORF">FOMPIDRAFT_13446</name>
</gene>
<dbReference type="InterPro" id="IPR013762">
    <property type="entry name" value="Integrase-like_cat_sf"/>
</dbReference>
<dbReference type="Proteomes" id="UP000015241">
    <property type="component" value="Unassembled WGS sequence"/>
</dbReference>
<dbReference type="STRING" id="743788.S8DQH7"/>
<dbReference type="OrthoDB" id="3254696at2759"/>
<keyword evidence="3" id="KW-1185">Reference proteome</keyword>
<dbReference type="eggNOG" id="ENOG502SDY1">
    <property type="taxonomic scope" value="Eukaryota"/>
</dbReference>
<organism evidence="2 3">
    <name type="scientific">Fomitopsis schrenkii</name>
    <name type="common">Brown rot fungus</name>
    <dbReference type="NCBI Taxonomy" id="2126942"/>
    <lineage>
        <taxon>Eukaryota</taxon>
        <taxon>Fungi</taxon>
        <taxon>Dikarya</taxon>
        <taxon>Basidiomycota</taxon>
        <taxon>Agaricomycotina</taxon>
        <taxon>Agaricomycetes</taxon>
        <taxon>Polyporales</taxon>
        <taxon>Fomitopsis</taxon>
    </lineage>
</organism>
<keyword evidence="1" id="KW-0233">DNA recombination</keyword>